<organism evidence="7 8">
    <name type="scientific">Aldrovandia affinis</name>
    <dbReference type="NCBI Taxonomy" id="143900"/>
    <lineage>
        <taxon>Eukaryota</taxon>
        <taxon>Metazoa</taxon>
        <taxon>Chordata</taxon>
        <taxon>Craniata</taxon>
        <taxon>Vertebrata</taxon>
        <taxon>Euteleostomi</taxon>
        <taxon>Actinopterygii</taxon>
        <taxon>Neopterygii</taxon>
        <taxon>Teleostei</taxon>
        <taxon>Notacanthiformes</taxon>
        <taxon>Halosauridae</taxon>
        <taxon>Aldrovandia</taxon>
    </lineage>
</organism>
<comment type="caution">
    <text evidence="7">The sequence shown here is derived from an EMBL/GenBank/DDBJ whole genome shotgun (WGS) entry which is preliminary data.</text>
</comment>
<keyword evidence="6" id="KW-1133">Transmembrane helix</keyword>
<evidence type="ECO:0000313" key="8">
    <source>
        <dbReference type="Proteomes" id="UP001221898"/>
    </source>
</evidence>
<comment type="similarity">
    <text evidence="2">Belongs to the IL-17 family.</text>
</comment>
<sequence>MQLGCNSTQKSRFVSKEWLWSTGVTVNSLVACCLAALLVTAQTKDKAETVHSTTLKIPHNYQVASPGVLEGNGNIHARSLSAWTWRVNFQENRIPKAIHEAVCSSSYCLHPKYGRARDEMNEELNSVPIHQELLVLHLNKTLNVYQASHLSVAVGCTCVRARIA</sequence>
<keyword evidence="5" id="KW-0732">Signal</keyword>
<keyword evidence="6" id="KW-0812">Transmembrane</keyword>
<dbReference type="Gene3D" id="2.10.90.10">
    <property type="entry name" value="Cystine-knot cytokines"/>
    <property type="match status" value="1"/>
</dbReference>
<dbReference type="AlphaFoldDB" id="A0AAD7S1M2"/>
<dbReference type="InterPro" id="IPR020440">
    <property type="entry name" value="IL-17_chr"/>
</dbReference>
<keyword evidence="3" id="KW-0202">Cytokine</keyword>
<proteinExistence type="inferred from homology"/>
<dbReference type="Pfam" id="PF06083">
    <property type="entry name" value="IL17"/>
    <property type="match status" value="1"/>
</dbReference>
<name>A0AAD7S1M2_9TELE</name>
<feature type="transmembrane region" description="Helical" evidence="6">
    <location>
        <begin position="18"/>
        <end position="39"/>
    </location>
</feature>
<evidence type="ECO:0000256" key="3">
    <source>
        <dbReference type="ARBA" id="ARBA00022514"/>
    </source>
</evidence>
<evidence type="ECO:0000256" key="2">
    <source>
        <dbReference type="ARBA" id="ARBA00007236"/>
    </source>
</evidence>
<evidence type="ECO:0000313" key="7">
    <source>
        <dbReference type="EMBL" id="KAJ8393036.1"/>
    </source>
</evidence>
<evidence type="ECO:0000256" key="1">
    <source>
        <dbReference type="ARBA" id="ARBA00004613"/>
    </source>
</evidence>
<reference evidence="7" key="1">
    <citation type="journal article" date="2023" name="Science">
        <title>Genome structures resolve the early diversification of teleost fishes.</title>
        <authorList>
            <person name="Parey E."/>
            <person name="Louis A."/>
            <person name="Montfort J."/>
            <person name="Bouchez O."/>
            <person name="Roques C."/>
            <person name="Iampietro C."/>
            <person name="Lluch J."/>
            <person name="Castinel A."/>
            <person name="Donnadieu C."/>
            <person name="Desvignes T."/>
            <person name="Floi Bucao C."/>
            <person name="Jouanno E."/>
            <person name="Wen M."/>
            <person name="Mejri S."/>
            <person name="Dirks R."/>
            <person name="Jansen H."/>
            <person name="Henkel C."/>
            <person name="Chen W.J."/>
            <person name="Zahm M."/>
            <person name="Cabau C."/>
            <person name="Klopp C."/>
            <person name="Thompson A.W."/>
            <person name="Robinson-Rechavi M."/>
            <person name="Braasch I."/>
            <person name="Lecointre G."/>
            <person name="Bobe J."/>
            <person name="Postlethwait J.H."/>
            <person name="Berthelot C."/>
            <person name="Roest Crollius H."/>
            <person name="Guiguen Y."/>
        </authorList>
    </citation>
    <scope>NUCLEOTIDE SEQUENCE</scope>
    <source>
        <strain evidence="7">NC1722</strain>
    </source>
</reference>
<keyword evidence="8" id="KW-1185">Reference proteome</keyword>
<evidence type="ECO:0000256" key="5">
    <source>
        <dbReference type="ARBA" id="ARBA00022729"/>
    </source>
</evidence>
<gene>
    <name evidence="7" type="ORF">AAFF_G00069400</name>
</gene>
<dbReference type="InterPro" id="IPR029034">
    <property type="entry name" value="Cystine-knot_cytokine"/>
</dbReference>
<dbReference type="Proteomes" id="UP001221898">
    <property type="component" value="Unassembled WGS sequence"/>
</dbReference>
<keyword evidence="6" id="KW-0472">Membrane</keyword>
<protein>
    <submittedName>
        <fullName evidence="7">Uncharacterized protein</fullName>
    </submittedName>
</protein>
<dbReference type="InterPro" id="IPR010345">
    <property type="entry name" value="IL-17_fam"/>
</dbReference>
<dbReference type="PRINTS" id="PR01932">
    <property type="entry name" value="INTRLEUKIN17"/>
</dbReference>
<dbReference type="GO" id="GO:0005125">
    <property type="term" value="F:cytokine activity"/>
    <property type="evidence" value="ECO:0007669"/>
    <property type="project" value="UniProtKB-KW"/>
</dbReference>
<comment type="subcellular location">
    <subcellularLocation>
        <location evidence="1">Secreted</location>
    </subcellularLocation>
</comment>
<evidence type="ECO:0000256" key="6">
    <source>
        <dbReference type="SAM" id="Phobius"/>
    </source>
</evidence>
<dbReference type="GO" id="GO:0006954">
    <property type="term" value="P:inflammatory response"/>
    <property type="evidence" value="ECO:0007669"/>
    <property type="project" value="InterPro"/>
</dbReference>
<dbReference type="SUPFAM" id="SSF57501">
    <property type="entry name" value="Cystine-knot cytokines"/>
    <property type="match status" value="1"/>
</dbReference>
<keyword evidence="4" id="KW-0964">Secreted</keyword>
<dbReference type="GO" id="GO:0005615">
    <property type="term" value="C:extracellular space"/>
    <property type="evidence" value="ECO:0007669"/>
    <property type="project" value="UniProtKB-KW"/>
</dbReference>
<evidence type="ECO:0000256" key="4">
    <source>
        <dbReference type="ARBA" id="ARBA00022525"/>
    </source>
</evidence>
<accession>A0AAD7S1M2</accession>
<dbReference type="EMBL" id="JAINUG010000141">
    <property type="protein sequence ID" value="KAJ8393036.1"/>
    <property type="molecule type" value="Genomic_DNA"/>
</dbReference>